<feature type="transmembrane region" description="Helical" evidence="6">
    <location>
        <begin position="98"/>
        <end position="125"/>
    </location>
</feature>
<dbReference type="GO" id="GO:0016020">
    <property type="term" value="C:membrane"/>
    <property type="evidence" value="ECO:0007669"/>
    <property type="project" value="UniProtKB-SubCell"/>
</dbReference>
<sequence>MSKWSLFKTLFAMQYKNYIRDKFNLFSGWFVTIITLVGWLTFRDTTNSSLTYDPFVLASALGVCGIRNCMYNFVKTIHEFKQKDFFNRLFSTNTSKKFIFMVMVLFNLTANAVVTLVTLAIAMLYPEQRETIKHVNWPIFLVGYVLLLILSNLMAFLIAFWVKSLEWCFTIGNFYYFGSVYLLGLGIPYNVLVSEKWVIYVSYLFPQRYMVNIMCAGWINAPDFKYVGNNGAAINFGYGEQAWIPYVVSIVIILTLSVLVYKMFKKVFEFENRKYRKFKNQHKHMAIIYAINRSSSLEELESLIEVRDNINLNKSKLNNTLKDLKHQAVERRQNKNGKGFSKTRSKK</sequence>
<feature type="coiled-coil region" evidence="5">
    <location>
        <begin position="307"/>
        <end position="334"/>
    </location>
</feature>
<dbReference type="EMBL" id="CP038013">
    <property type="protein sequence ID" value="QBQ07935.1"/>
    <property type="molecule type" value="Genomic_DNA"/>
</dbReference>
<dbReference type="Proteomes" id="UP000294309">
    <property type="component" value="Chromosome"/>
</dbReference>
<accession>A0A4P7AHM3</accession>
<organism evidence="8 9">
    <name type="scientific">Spiroplasma gladiatoris</name>
    <dbReference type="NCBI Taxonomy" id="2143"/>
    <lineage>
        <taxon>Bacteria</taxon>
        <taxon>Bacillati</taxon>
        <taxon>Mycoplasmatota</taxon>
        <taxon>Mollicutes</taxon>
        <taxon>Entomoplasmatales</taxon>
        <taxon>Spiroplasmataceae</taxon>
        <taxon>Spiroplasma</taxon>
    </lineage>
</organism>
<evidence type="ECO:0000259" key="7">
    <source>
        <dbReference type="Pfam" id="PF01061"/>
    </source>
</evidence>
<feature type="transmembrane region" description="Helical" evidence="6">
    <location>
        <begin position="23"/>
        <end position="42"/>
    </location>
</feature>
<evidence type="ECO:0000256" key="6">
    <source>
        <dbReference type="SAM" id="Phobius"/>
    </source>
</evidence>
<feature type="domain" description="ABC-2 type transporter transmembrane" evidence="7">
    <location>
        <begin position="6"/>
        <end position="216"/>
    </location>
</feature>
<feature type="transmembrane region" description="Helical" evidence="6">
    <location>
        <begin position="174"/>
        <end position="192"/>
    </location>
</feature>
<keyword evidence="2 6" id="KW-0812">Transmembrane</keyword>
<dbReference type="OrthoDB" id="391926at2"/>
<evidence type="ECO:0000313" key="9">
    <source>
        <dbReference type="Proteomes" id="UP000294309"/>
    </source>
</evidence>
<gene>
    <name evidence="8" type="ORF">SGLAD_v1c07360</name>
</gene>
<reference evidence="8 9" key="1">
    <citation type="submission" date="2019-03" db="EMBL/GenBank/DDBJ databases">
        <title>Complete genome sequence of Spiroplasma gladiatoris TG-1 (DSM 22552).</title>
        <authorList>
            <person name="Lin Y.-C."/>
            <person name="Chou L."/>
            <person name="Kuo C.-H."/>
        </authorList>
    </citation>
    <scope>NUCLEOTIDE SEQUENCE [LARGE SCALE GENOMIC DNA]</scope>
    <source>
        <strain evidence="8 9">TG-1</strain>
    </source>
</reference>
<evidence type="ECO:0000256" key="1">
    <source>
        <dbReference type="ARBA" id="ARBA00004141"/>
    </source>
</evidence>
<keyword evidence="9" id="KW-1185">Reference proteome</keyword>
<name>A0A4P7AHM3_9MOLU</name>
<evidence type="ECO:0000256" key="2">
    <source>
        <dbReference type="ARBA" id="ARBA00022692"/>
    </source>
</evidence>
<dbReference type="InterPro" id="IPR013525">
    <property type="entry name" value="ABC2_TM"/>
</dbReference>
<keyword evidence="3 6" id="KW-1133">Transmembrane helix</keyword>
<feature type="transmembrane region" description="Helical" evidence="6">
    <location>
        <begin position="137"/>
        <end position="162"/>
    </location>
</feature>
<feature type="transmembrane region" description="Helical" evidence="6">
    <location>
        <begin position="243"/>
        <end position="264"/>
    </location>
</feature>
<evidence type="ECO:0000256" key="5">
    <source>
        <dbReference type="SAM" id="Coils"/>
    </source>
</evidence>
<evidence type="ECO:0000256" key="3">
    <source>
        <dbReference type="ARBA" id="ARBA00022989"/>
    </source>
</evidence>
<keyword evidence="5" id="KW-0175">Coiled coil</keyword>
<comment type="subcellular location">
    <subcellularLocation>
        <location evidence="1">Membrane</location>
        <topology evidence="1">Multi-pass membrane protein</topology>
    </subcellularLocation>
</comment>
<proteinExistence type="predicted"/>
<protein>
    <submittedName>
        <fullName evidence="8">ABC transporter permease</fullName>
    </submittedName>
</protein>
<dbReference type="KEGG" id="sgq:SGLAD_v1c07360"/>
<dbReference type="Pfam" id="PF01061">
    <property type="entry name" value="ABC2_membrane"/>
    <property type="match status" value="1"/>
</dbReference>
<dbReference type="RefSeq" id="WP_134297730.1">
    <property type="nucleotide sequence ID" value="NZ_CP038013.1"/>
</dbReference>
<dbReference type="GO" id="GO:0140359">
    <property type="term" value="F:ABC-type transporter activity"/>
    <property type="evidence" value="ECO:0007669"/>
    <property type="project" value="InterPro"/>
</dbReference>
<dbReference type="AlphaFoldDB" id="A0A4P7AHM3"/>
<keyword evidence="4 6" id="KW-0472">Membrane</keyword>
<evidence type="ECO:0000256" key="4">
    <source>
        <dbReference type="ARBA" id="ARBA00023136"/>
    </source>
</evidence>
<evidence type="ECO:0000313" key="8">
    <source>
        <dbReference type="EMBL" id="QBQ07935.1"/>
    </source>
</evidence>